<feature type="non-terminal residue" evidence="2">
    <location>
        <position position="201"/>
    </location>
</feature>
<dbReference type="EMBL" id="QGMK01002453">
    <property type="protein sequence ID" value="TVY58507.1"/>
    <property type="molecule type" value="Genomic_DNA"/>
</dbReference>
<keyword evidence="3" id="KW-1185">Reference proteome</keyword>
<evidence type="ECO:0000313" key="3">
    <source>
        <dbReference type="Proteomes" id="UP000469558"/>
    </source>
</evidence>
<proteinExistence type="predicted"/>
<name>A0A8T9BSF0_9HELO</name>
<gene>
    <name evidence="2" type="ORF">LSUE1_G009277</name>
</gene>
<sequence length="201" mass="22636">MSVGYSIGDGVLLAQLAWRKVKGVRQACGEHGELTREVSSLHRVLERLHQELKNPDSPLSRAGDDRRRELDDLGSGYAYVCHYYELKSVFARISQGRAEKQLNSVGTDLDGIRGKVDWIAAQMAAKNGDGTVWTSYTNDDRSFWRELRRELVKEGNNKRLLKDYVEELGSRGVFDEASDDDVADEDDSDEKGIKPRMNAAE</sequence>
<comment type="caution">
    <text evidence="2">The sequence shown here is derived from an EMBL/GenBank/DDBJ whole genome shotgun (WGS) entry which is preliminary data.</text>
</comment>
<dbReference type="Proteomes" id="UP000469558">
    <property type="component" value="Unassembled WGS sequence"/>
</dbReference>
<evidence type="ECO:0000256" key="1">
    <source>
        <dbReference type="SAM" id="MobiDB-lite"/>
    </source>
</evidence>
<dbReference type="OrthoDB" id="7464126at2759"/>
<protein>
    <recommendedName>
        <fullName evidence="4">Fungal N-terminal domain-containing protein</fullName>
    </recommendedName>
</protein>
<organism evidence="2 3">
    <name type="scientific">Lachnellula suecica</name>
    <dbReference type="NCBI Taxonomy" id="602035"/>
    <lineage>
        <taxon>Eukaryota</taxon>
        <taxon>Fungi</taxon>
        <taxon>Dikarya</taxon>
        <taxon>Ascomycota</taxon>
        <taxon>Pezizomycotina</taxon>
        <taxon>Leotiomycetes</taxon>
        <taxon>Helotiales</taxon>
        <taxon>Lachnaceae</taxon>
        <taxon>Lachnellula</taxon>
    </lineage>
</organism>
<dbReference type="AlphaFoldDB" id="A0A8T9BSF0"/>
<accession>A0A8T9BSF0</accession>
<evidence type="ECO:0000313" key="2">
    <source>
        <dbReference type="EMBL" id="TVY58507.1"/>
    </source>
</evidence>
<evidence type="ECO:0008006" key="4">
    <source>
        <dbReference type="Google" id="ProtNLM"/>
    </source>
</evidence>
<feature type="region of interest" description="Disordered" evidence="1">
    <location>
        <begin position="175"/>
        <end position="201"/>
    </location>
</feature>
<feature type="compositionally biased region" description="Acidic residues" evidence="1">
    <location>
        <begin position="176"/>
        <end position="189"/>
    </location>
</feature>
<reference evidence="2 3" key="1">
    <citation type="submission" date="2018-05" db="EMBL/GenBank/DDBJ databases">
        <title>Genome sequencing and assembly of the regulated plant pathogen Lachnellula willkommii and related sister species for the development of diagnostic species identification markers.</title>
        <authorList>
            <person name="Giroux E."/>
            <person name="Bilodeau G."/>
        </authorList>
    </citation>
    <scope>NUCLEOTIDE SEQUENCE [LARGE SCALE GENOMIC DNA]</scope>
    <source>
        <strain evidence="2 3">CBS 268.59</strain>
    </source>
</reference>